<evidence type="ECO:0000313" key="2">
    <source>
        <dbReference type="EMBL" id="ASC03625.1"/>
    </source>
</evidence>
<protein>
    <submittedName>
        <fullName evidence="2">Uncharacterized protein</fullName>
    </submittedName>
</protein>
<feature type="transmembrane region" description="Helical" evidence="1">
    <location>
        <begin position="107"/>
        <end position="125"/>
    </location>
</feature>
<keyword evidence="3" id="KW-1185">Reference proteome</keyword>
<evidence type="ECO:0000256" key="1">
    <source>
        <dbReference type="SAM" id="Phobius"/>
    </source>
</evidence>
<dbReference type="RefSeq" id="WP_088337704.1">
    <property type="nucleotide sequence ID" value="NZ_CP021934.1"/>
</dbReference>
<name>A0A1Z3CJJ3_FUSNP</name>
<dbReference type="AlphaFoldDB" id="A0A1Z3CJJ3"/>
<keyword evidence="1" id="KW-0472">Membrane</keyword>
<dbReference type="Proteomes" id="UP000196759">
    <property type="component" value="Chromosome"/>
</dbReference>
<evidence type="ECO:0000313" key="3">
    <source>
        <dbReference type="Proteomes" id="UP000196759"/>
    </source>
</evidence>
<feature type="transmembrane region" description="Helical" evidence="1">
    <location>
        <begin position="160"/>
        <end position="175"/>
    </location>
</feature>
<organism evidence="2 3">
    <name type="scientific">Fusobacterium nucleatum subsp. polymorphum</name>
    <name type="common">Fusobacterium polymorphum</name>
    <dbReference type="NCBI Taxonomy" id="76857"/>
    <lineage>
        <taxon>Bacteria</taxon>
        <taxon>Fusobacteriati</taxon>
        <taxon>Fusobacteriota</taxon>
        <taxon>Fusobacteriia</taxon>
        <taxon>Fusobacteriales</taxon>
        <taxon>Fusobacteriaceae</taxon>
        <taxon>Fusobacterium</taxon>
    </lineage>
</organism>
<gene>
    <name evidence="2" type="ORF">CBG50_10355</name>
</gene>
<accession>A0A1Z3CJJ3</accession>
<feature type="transmembrane region" description="Helical" evidence="1">
    <location>
        <begin position="12"/>
        <end position="29"/>
    </location>
</feature>
<feature type="transmembrane region" description="Helical" evidence="1">
    <location>
        <begin position="81"/>
        <end position="101"/>
    </location>
</feature>
<keyword evidence="1" id="KW-1133">Transmembrane helix</keyword>
<proteinExistence type="predicted"/>
<dbReference type="EMBL" id="CP021934">
    <property type="protein sequence ID" value="ASC03625.1"/>
    <property type="molecule type" value="Genomic_DNA"/>
</dbReference>
<keyword evidence="1" id="KW-0812">Transmembrane</keyword>
<feature type="transmembrane region" description="Helical" evidence="1">
    <location>
        <begin position="41"/>
        <end position="61"/>
    </location>
</feature>
<reference evidence="2 3" key="1">
    <citation type="submission" date="2017-06" db="EMBL/GenBank/DDBJ databases">
        <title>Draft genome sequence of Fusobacterium nucleatum subsp. polymorphum KCOM 1260 (=ChDC F218).</title>
        <authorList>
            <person name="Kook J.-K."/>
            <person name="Park S.-N."/>
            <person name="Lim Y.K."/>
            <person name="Roh H."/>
        </authorList>
    </citation>
    <scope>NUCLEOTIDE SEQUENCE [LARGE SCALE GENOMIC DNA]</scope>
    <source>
        <strain evidence="3">KCOM 1260 (ChDC F218)</strain>
    </source>
</reference>
<sequence length="176" mass="21122">MTKRYYNPYNETVIIAVIIIILSNIYVFLNNKLTLSIGNFSNIFIYIEVFYAILLIFYNILLLSKDFFKFKTITRYKLKKYFPLTNLIILTFYICKEPLFFSSIKKIILVLTFLLIGIFFTFFIHKIKFKFRGWEKMLDEIFMIALVSVIIYYLQYVSGFIVFLFSPLIVLISIFR</sequence>